<feature type="transmembrane region" description="Helical" evidence="10">
    <location>
        <begin position="528"/>
        <end position="549"/>
    </location>
</feature>
<sequence>MLFLSLLGLFLSTSSYHATKTLYVAGLLEMSDHWWSKYANFLPTLFQSAADEIFNRTDILDGYELKFVYGDTKGKEGLAGKVLNEVLSASPPKIAVFGPQMSDEVKLAGAITPFYNTIQMNFVAKTSTTKDKSVYSTLYSTNYIEDDLNPLRIALMNHFGWNRVATLAYNDDSFTSQIDEFHQALIDNNMTLITSGIITDLRNVENHITRLKQYDSRVIVGAFRSSAATTIFLAWSTKSSDYAVVLLRVYKQKLYGRRYTWILTGASMYRNWIKNADVKDITCTKANLYEAADYMITLDQNQLSSETKVTISGRTPAEYDSWMKSEASNTPYSITRSHPWIYDAVWALALGLNNSLKYLNGSKLEDFNYDRSDIRECIIKGMDEVSFDGVSGPVSFKDGRRIGQSFIQLNIEDNRTDAGRFDPYTGSITWDVTPSSLWPGFKWLIFNLIICGTELSIKKTCFGQIRVALSNSLARSATTQLIEKTLSSWFLAVGFTSAFGALFSKTWRVHVLFHNNSIRKKVIKDIQLFAVCGVLMAIDLSIMVPWTLFFSLQRKEVVVTIEDEENDITHKEIYTVCTSSTQVYWLCVQYVYKGLLLAFGTFLAWETRRVEVPALNDSKLIGFCVYNIVVVCLIGVPLNHILDDEQKTARFVLMNCFVMFCTALVLCILFIPKLKLRNETDNIKFVPSLNGKITSTVRPSQQTKAPSSGSNPDEKYRASEQTKNGHKSVAEASPALRGQALSPNPTTDTIIQSFVAEDSTTVC</sequence>
<evidence type="ECO:0000256" key="5">
    <source>
        <dbReference type="ARBA" id="ARBA00023136"/>
    </source>
</evidence>
<evidence type="ECO:0000256" key="9">
    <source>
        <dbReference type="SAM" id="MobiDB-lite"/>
    </source>
</evidence>
<dbReference type="GO" id="GO:0038039">
    <property type="term" value="C:G protein-coupled receptor heterodimeric complex"/>
    <property type="evidence" value="ECO:0007669"/>
    <property type="project" value="TreeGrafter"/>
</dbReference>
<dbReference type="SUPFAM" id="SSF53822">
    <property type="entry name" value="Periplasmic binding protein-like I"/>
    <property type="match status" value="1"/>
</dbReference>
<evidence type="ECO:0000256" key="8">
    <source>
        <dbReference type="ARBA" id="ARBA00023224"/>
    </source>
</evidence>
<dbReference type="CDD" id="cd15047">
    <property type="entry name" value="7tmC_GABA-B-like"/>
    <property type="match status" value="1"/>
</dbReference>
<dbReference type="AlphaFoldDB" id="A0A8S3VF66"/>
<evidence type="ECO:0000256" key="4">
    <source>
        <dbReference type="ARBA" id="ARBA00023040"/>
    </source>
</evidence>
<keyword evidence="14" id="KW-1185">Reference proteome</keyword>
<feature type="region of interest" description="Disordered" evidence="9">
    <location>
        <begin position="696"/>
        <end position="745"/>
    </location>
</feature>
<gene>
    <name evidence="13" type="ORF">MEDL_67543</name>
</gene>
<evidence type="ECO:0000313" key="13">
    <source>
        <dbReference type="EMBL" id="CAG2256232.1"/>
    </source>
</evidence>
<dbReference type="Gene3D" id="3.40.50.2300">
    <property type="match status" value="2"/>
</dbReference>
<dbReference type="GO" id="GO:0007214">
    <property type="term" value="P:gamma-aminobutyric acid signaling pathway"/>
    <property type="evidence" value="ECO:0007669"/>
    <property type="project" value="TreeGrafter"/>
</dbReference>
<feature type="transmembrane region" description="Helical" evidence="10">
    <location>
        <begin position="651"/>
        <end position="671"/>
    </location>
</feature>
<organism evidence="13 14">
    <name type="scientific">Mytilus edulis</name>
    <name type="common">Blue mussel</name>
    <dbReference type="NCBI Taxonomy" id="6550"/>
    <lineage>
        <taxon>Eukaryota</taxon>
        <taxon>Metazoa</taxon>
        <taxon>Spiralia</taxon>
        <taxon>Lophotrochozoa</taxon>
        <taxon>Mollusca</taxon>
        <taxon>Bivalvia</taxon>
        <taxon>Autobranchia</taxon>
        <taxon>Pteriomorphia</taxon>
        <taxon>Mytilida</taxon>
        <taxon>Mytiloidea</taxon>
        <taxon>Mytilidae</taxon>
        <taxon>Mytilinae</taxon>
        <taxon>Mytilus</taxon>
    </lineage>
</organism>
<evidence type="ECO:0000259" key="12">
    <source>
        <dbReference type="PROSITE" id="PS50259"/>
    </source>
</evidence>
<feature type="domain" description="G-protein coupled receptors family 3 profile" evidence="12">
    <location>
        <begin position="486"/>
        <end position="676"/>
    </location>
</feature>
<keyword evidence="6" id="KW-0675">Receptor</keyword>
<dbReference type="InterPro" id="IPR017978">
    <property type="entry name" value="GPCR_3_C"/>
</dbReference>
<reference evidence="13" key="1">
    <citation type="submission" date="2021-03" db="EMBL/GenBank/DDBJ databases">
        <authorList>
            <person name="Bekaert M."/>
        </authorList>
    </citation>
    <scope>NUCLEOTIDE SEQUENCE</scope>
</reference>
<dbReference type="Pfam" id="PF00003">
    <property type="entry name" value="7tm_3"/>
    <property type="match status" value="1"/>
</dbReference>
<protein>
    <submittedName>
        <fullName evidence="13">GABBR</fullName>
    </submittedName>
</protein>
<feature type="transmembrane region" description="Helical" evidence="10">
    <location>
        <begin position="590"/>
        <end position="608"/>
    </location>
</feature>
<dbReference type="PANTHER" id="PTHR10519">
    <property type="entry name" value="GABA-B RECEPTOR"/>
    <property type="match status" value="1"/>
</dbReference>
<dbReference type="InterPro" id="IPR002455">
    <property type="entry name" value="GPCR3_GABA-B"/>
</dbReference>
<dbReference type="InterPro" id="IPR028082">
    <property type="entry name" value="Peripla_BP_I"/>
</dbReference>
<dbReference type="InterPro" id="IPR001828">
    <property type="entry name" value="ANF_lig-bd_rcpt"/>
</dbReference>
<keyword evidence="3 10" id="KW-1133">Transmembrane helix</keyword>
<evidence type="ECO:0000256" key="7">
    <source>
        <dbReference type="ARBA" id="ARBA00023180"/>
    </source>
</evidence>
<keyword evidence="7" id="KW-0325">Glycoprotein</keyword>
<dbReference type="PRINTS" id="PR01177">
    <property type="entry name" value="GABAB1RECPTR"/>
</dbReference>
<keyword evidence="4" id="KW-0297">G-protein coupled receptor</keyword>
<dbReference type="CDD" id="cd06366">
    <property type="entry name" value="PBP1_GABAb_receptor"/>
    <property type="match status" value="1"/>
</dbReference>
<keyword evidence="5 10" id="KW-0472">Membrane</keyword>
<evidence type="ECO:0000256" key="10">
    <source>
        <dbReference type="SAM" id="Phobius"/>
    </source>
</evidence>
<comment type="subcellular location">
    <subcellularLocation>
        <location evidence="1">Membrane</location>
        <topology evidence="1">Multi-pass membrane protein</topology>
    </subcellularLocation>
</comment>
<comment type="caution">
    <text evidence="13">The sequence shown here is derived from an EMBL/GenBank/DDBJ whole genome shotgun (WGS) entry which is preliminary data.</text>
</comment>
<evidence type="ECO:0000256" key="1">
    <source>
        <dbReference type="ARBA" id="ARBA00004141"/>
    </source>
</evidence>
<keyword evidence="11" id="KW-0732">Signal</keyword>
<keyword evidence="2 10" id="KW-0812">Transmembrane</keyword>
<evidence type="ECO:0000313" key="14">
    <source>
        <dbReference type="Proteomes" id="UP000683360"/>
    </source>
</evidence>
<evidence type="ECO:0000256" key="11">
    <source>
        <dbReference type="SAM" id="SignalP"/>
    </source>
</evidence>
<evidence type="ECO:0000256" key="3">
    <source>
        <dbReference type="ARBA" id="ARBA00022989"/>
    </source>
</evidence>
<accession>A0A8S3VF66</accession>
<evidence type="ECO:0000256" key="6">
    <source>
        <dbReference type="ARBA" id="ARBA00023170"/>
    </source>
</evidence>
<dbReference type="EMBL" id="CAJPWZ010003297">
    <property type="protein sequence ID" value="CAG2256232.1"/>
    <property type="molecule type" value="Genomic_DNA"/>
</dbReference>
<feature type="signal peptide" evidence="11">
    <location>
        <begin position="1"/>
        <end position="18"/>
    </location>
</feature>
<feature type="chain" id="PRO_5035811578" evidence="11">
    <location>
        <begin position="19"/>
        <end position="763"/>
    </location>
</feature>
<feature type="transmembrane region" description="Helical" evidence="10">
    <location>
        <begin position="620"/>
        <end position="639"/>
    </location>
</feature>
<dbReference type="PROSITE" id="PS50259">
    <property type="entry name" value="G_PROTEIN_RECEP_F3_4"/>
    <property type="match status" value="1"/>
</dbReference>
<dbReference type="OrthoDB" id="2150267at2759"/>
<dbReference type="PANTHER" id="PTHR10519:SF79">
    <property type="entry name" value="RECEPTOR LIGAND BINDING REGION DOMAIN-CONTAINING PROTEIN"/>
    <property type="match status" value="1"/>
</dbReference>
<keyword evidence="8" id="KW-0807">Transducer</keyword>
<name>A0A8S3VF66_MYTED</name>
<evidence type="ECO:0000256" key="2">
    <source>
        <dbReference type="ARBA" id="ARBA00022692"/>
    </source>
</evidence>
<feature type="compositionally biased region" description="Polar residues" evidence="9">
    <location>
        <begin position="696"/>
        <end position="711"/>
    </location>
</feature>
<proteinExistence type="predicted"/>
<dbReference type="PRINTS" id="PR01176">
    <property type="entry name" value="GABABRECEPTR"/>
</dbReference>
<dbReference type="GO" id="GO:0004965">
    <property type="term" value="F:G protein-coupled GABA receptor activity"/>
    <property type="evidence" value="ECO:0007669"/>
    <property type="project" value="InterPro"/>
</dbReference>
<dbReference type="Proteomes" id="UP000683360">
    <property type="component" value="Unassembled WGS sequence"/>
</dbReference>
<dbReference type="Pfam" id="PF01094">
    <property type="entry name" value="ANF_receptor"/>
    <property type="match status" value="1"/>
</dbReference>